<dbReference type="Pfam" id="PF00664">
    <property type="entry name" value="ABC_membrane"/>
    <property type="match status" value="1"/>
</dbReference>
<keyword evidence="5 8" id="KW-1133">Transmembrane helix</keyword>
<feature type="transmembrane region" description="Helical" evidence="8">
    <location>
        <begin position="243"/>
        <end position="265"/>
    </location>
</feature>
<dbReference type="PROSITE" id="PS50893">
    <property type="entry name" value="ABC_TRANSPORTER_2"/>
    <property type="match status" value="1"/>
</dbReference>
<organism evidence="11 12">
    <name type="scientific">Sediminimonas qiaohouensis</name>
    <dbReference type="NCBI Taxonomy" id="552061"/>
    <lineage>
        <taxon>Bacteria</taxon>
        <taxon>Pseudomonadati</taxon>
        <taxon>Pseudomonadota</taxon>
        <taxon>Alphaproteobacteria</taxon>
        <taxon>Rhodobacterales</taxon>
        <taxon>Roseobacteraceae</taxon>
        <taxon>Sediminimonas</taxon>
    </lineage>
</organism>
<feature type="region of interest" description="Disordered" evidence="7">
    <location>
        <begin position="549"/>
        <end position="608"/>
    </location>
</feature>
<dbReference type="CDD" id="cd18586">
    <property type="entry name" value="ABC_6TM_PrtD_like"/>
    <property type="match status" value="1"/>
</dbReference>
<evidence type="ECO:0000256" key="1">
    <source>
        <dbReference type="ARBA" id="ARBA00004651"/>
    </source>
</evidence>
<dbReference type="InterPro" id="IPR003593">
    <property type="entry name" value="AAA+_ATPase"/>
</dbReference>
<dbReference type="GO" id="GO:0005524">
    <property type="term" value="F:ATP binding"/>
    <property type="evidence" value="ECO:0007669"/>
    <property type="project" value="UniProtKB-KW"/>
</dbReference>
<evidence type="ECO:0000256" key="4">
    <source>
        <dbReference type="ARBA" id="ARBA00022840"/>
    </source>
</evidence>
<name>A0A7C9LAD4_9RHOB</name>
<evidence type="ECO:0000313" key="11">
    <source>
        <dbReference type="EMBL" id="MTJ06053.1"/>
    </source>
</evidence>
<dbReference type="CDD" id="cd03246">
    <property type="entry name" value="ABCC_Protease_Secretion"/>
    <property type="match status" value="1"/>
</dbReference>
<feature type="transmembrane region" description="Helical" evidence="8">
    <location>
        <begin position="21"/>
        <end position="41"/>
    </location>
</feature>
<comment type="caution">
    <text evidence="11">The sequence shown here is derived from an EMBL/GenBank/DDBJ whole genome shotgun (WGS) entry which is preliminary data.</text>
</comment>
<feature type="domain" description="ABC transporter" evidence="9">
    <location>
        <begin position="327"/>
        <end position="563"/>
    </location>
</feature>
<dbReference type="Pfam" id="PF00005">
    <property type="entry name" value="ABC_tran"/>
    <property type="match status" value="1"/>
</dbReference>
<protein>
    <submittedName>
        <fullName evidence="11">Type I secretion system permease/ATPase</fullName>
    </submittedName>
</protein>
<feature type="transmembrane region" description="Helical" evidence="8">
    <location>
        <begin position="155"/>
        <end position="174"/>
    </location>
</feature>
<evidence type="ECO:0000256" key="6">
    <source>
        <dbReference type="ARBA" id="ARBA00023136"/>
    </source>
</evidence>
<dbReference type="GO" id="GO:0016887">
    <property type="term" value="F:ATP hydrolysis activity"/>
    <property type="evidence" value="ECO:0007669"/>
    <property type="project" value="InterPro"/>
</dbReference>
<dbReference type="NCBIfam" id="TIGR01842">
    <property type="entry name" value="type_I_sec_PrtD"/>
    <property type="match status" value="1"/>
</dbReference>
<dbReference type="GO" id="GO:0005886">
    <property type="term" value="C:plasma membrane"/>
    <property type="evidence" value="ECO:0007669"/>
    <property type="project" value="UniProtKB-SubCell"/>
</dbReference>
<dbReference type="InterPro" id="IPR010128">
    <property type="entry name" value="ATPase_T1SS_PrtD-like"/>
</dbReference>
<evidence type="ECO:0000256" key="2">
    <source>
        <dbReference type="ARBA" id="ARBA00022692"/>
    </source>
</evidence>
<dbReference type="InterPro" id="IPR027417">
    <property type="entry name" value="P-loop_NTPase"/>
</dbReference>
<dbReference type="InterPro" id="IPR047957">
    <property type="entry name" value="ABC_AprD-like_6TM"/>
</dbReference>
<evidence type="ECO:0000313" key="12">
    <source>
        <dbReference type="Proteomes" id="UP000483078"/>
    </source>
</evidence>
<evidence type="ECO:0000256" key="5">
    <source>
        <dbReference type="ARBA" id="ARBA00022989"/>
    </source>
</evidence>
<proteinExistence type="predicted"/>
<keyword evidence="6 8" id="KW-0472">Membrane</keyword>
<dbReference type="PANTHER" id="PTHR43394:SF1">
    <property type="entry name" value="ATP-BINDING CASSETTE SUB-FAMILY B MEMBER 10, MITOCHONDRIAL"/>
    <property type="match status" value="1"/>
</dbReference>
<evidence type="ECO:0000259" key="9">
    <source>
        <dbReference type="PROSITE" id="PS50893"/>
    </source>
</evidence>
<feature type="transmembrane region" description="Helical" evidence="8">
    <location>
        <begin position="53"/>
        <end position="72"/>
    </location>
</feature>
<dbReference type="GO" id="GO:0015421">
    <property type="term" value="F:ABC-type oligopeptide transporter activity"/>
    <property type="evidence" value="ECO:0007669"/>
    <property type="project" value="TreeGrafter"/>
</dbReference>
<gene>
    <name evidence="11" type="ORF">FH759_15405</name>
</gene>
<dbReference type="GO" id="GO:0030253">
    <property type="term" value="P:protein secretion by the type I secretion system"/>
    <property type="evidence" value="ECO:0007669"/>
    <property type="project" value="InterPro"/>
</dbReference>
<reference evidence="11 12" key="1">
    <citation type="submission" date="2019-06" db="EMBL/GenBank/DDBJ databases">
        <title>Enrichment of Autotrophic Halophilic Microorganisms from Red Sea Brine Pool Using Microbial Electrosynthesis System.</title>
        <authorList>
            <person name="Alqahtani M.F."/>
            <person name="Bajracharya S."/>
            <person name="Katuri K.P."/>
            <person name="Ali M."/>
            <person name="Saikaly P.E."/>
        </authorList>
    </citation>
    <scope>NUCLEOTIDE SEQUENCE [LARGE SCALE GENOMIC DNA]</scope>
    <source>
        <strain evidence="11">MES6</strain>
    </source>
</reference>
<dbReference type="SUPFAM" id="SSF90123">
    <property type="entry name" value="ABC transporter transmembrane region"/>
    <property type="match status" value="1"/>
</dbReference>
<dbReference type="SMART" id="SM00382">
    <property type="entry name" value="AAA"/>
    <property type="match status" value="1"/>
</dbReference>
<dbReference type="Gene3D" id="3.40.50.300">
    <property type="entry name" value="P-loop containing nucleotide triphosphate hydrolases"/>
    <property type="match status" value="1"/>
</dbReference>
<accession>A0A7C9LAD4</accession>
<dbReference type="InterPro" id="IPR036640">
    <property type="entry name" value="ABC1_TM_sf"/>
</dbReference>
<dbReference type="PANTHER" id="PTHR43394">
    <property type="entry name" value="ATP-DEPENDENT PERMEASE MDL1, MITOCHONDRIAL"/>
    <property type="match status" value="1"/>
</dbReference>
<dbReference type="RefSeq" id="WP_273251348.1">
    <property type="nucleotide sequence ID" value="NZ_VENJ01000036.1"/>
</dbReference>
<evidence type="ECO:0000259" key="10">
    <source>
        <dbReference type="PROSITE" id="PS50929"/>
    </source>
</evidence>
<comment type="subcellular location">
    <subcellularLocation>
        <location evidence="1">Cell membrane</location>
        <topology evidence="1">Multi-pass membrane protein</topology>
    </subcellularLocation>
</comment>
<dbReference type="InterPro" id="IPR039421">
    <property type="entry name" value="Type_1_exporter"/>
</dbReference>
<keyword evidence="4" id="KW-0067">ATP-binding</keyword>
<dbReference type="Proteomes" id="UP000483078">
    <property type="component" value="Unassembled WGS sequence"/>
</dbReference>
<feature type="domain" description="ABC transmembrane type-1" evidence="10">
    <location>
        <begin position="19"/>
        <end position="296"/>
    </location>
</feature>
<dbReference type="InterPro" id="IPR003439">
    <property type="entry name" value="ABC_transporter-like_ATP-bd"/>
</dbReference>
<feature type="compositionally biased region" description="Low complexity" evidence="7">
    <location>
        <begin position="553"/>
        <end position="579"/>
    </location>
</feature>
<evidence type="ECO:0000256" key="7">
    <source>
        <dbReference type="SAM" id="MobiDB-lite"/>
    </source>
</evidence>
<evidence type="ECO:0000256" key="8">
    <source>
        <dbReference type="SAM" id="Phobius"/>
    </source>
</evidence>
<keyword evidence="3" id="KW-0547">Nucleotide-binding</keyword>
<evidence type="ECO:0000256" key="3">
    <source>
        <dbReference type="ARBA" id="ARBA00022741"/>
    </source>
</evidence>
<dbReference type="AlphaFoldDB" id="A0A7C9LAD4"/>
<dbReference type="SUPFAM" id="SSF52540">
    <property type="entry name" value="P-loop containing nucleoside triphosphate hydrolases"/>
    <property type="match status" value="1"/>
</dbReference>
<dbReference type="EMBL" id="VENJ01000036">
    <property type="protein sequence ID" value="MTJ06053.1"/>
    <property type="molecule type" value="Genomic_DNA"/>
</dbReference>
<feature type="transmembrane region" description="Helical" evidence="8">
    <location>
        <begin position="130"/>
        <end position="149"/>
    </location>
</feature>
<dbReference type="InterPro" id="IPR011527">
    <property type="entry name" value="ABC1_TM_dom"/>
</dbReference>
<feature type="compositionally biased region" description="Polar residues" evidence="7">
    <location>
        <begin position="588"/>
        <end position="602"/>
    </location>
</feature>
<dbReference type="Gene3D" id="1.20.1560.10">
    <property type="entry name" value="ABC transporter type 1, transmembrane domain"/>
    <property type="match status" value="1"/>
</dbReference>
<dbReference type="PROSITE" id="PS50929">
    <property type="entry name" value="ABC_TM1F"/>
    <property type="match status" value="1"/>
</dbReference>
<keyword evidence="2 8" id="KW-0812">Transmembrane</keyword>
<dbReference type="PROSITE" id="PS00211">
    <property type="entry name" value="ABC_TRANSPORTER_1"/>
    <property type="match status" value="1"/>
</dbReference>
<dbReference type="InterPro" id="IPR017871">
    <property type="entry name" value="ABC_transporter-like_CS"/>
</dbReference>
<dbReference type="GO" id="GO:0030256">
    <property type="term" value="C:type I protein secretion system complex"/>
    <property type="evidence" value="ECO:0007669"/>
    <property type="project" value="InterPro"/>
</dbReference>
<sequence>MRQKTSLELAYGKFRSTFIATIVFSFFTNLLMFVGPLYMLQIYDRVLSSRNEMTLIMLTAIAIALLVSYGLLEFTRSRLLVRAGMQFDEVLANPVFHRVVKQQTAQPGGNAQIALNDIDKVREFMTGQGILAFFDAPWVPLFLALIFAFHPWLGIVATIGAVIIFALAITNEFATRNALQDASKAGQGANHFVSTTMQNAEVIRALGMEKQLTKRWLNQHDDMLVHQAKASDRAGSIMATSKFIRMSLQVAILGTGALLAIQQLISPGIMIAASIVMGRALAPVEQAVGQWKQFVNARSSHKRLKKLFDNINEQEERTELPEPKGNLKVEQLFATVPGTRDTLLRGINFSIEPGEVLGIIGPSGSGKTSLVRHLVGAMAPAAGAVRLDGTEMHHWDPDQLGRFIGYLPQDVKLFGGTVAENISRFEDEPQDADVVAAATLSGAHEMVQKLGDGYETNVGDGGMFLSGGQRQRVGLARAVYRHPSLVVLDEPNSNLDSAGEKALVACIQHLKAMGKTVILVTHKTNLLALTDKTLMLMNGTVEKFGPTSDFFKKPQAAPEAPAAEQAQNTAQNQAQKKAAGNSPAVVQLSPTGQQEKASQAAQSGKDDA</sequence>